<dbReference type="SUPFAM" id="SSF102829">
    <property type="entry name" value="Cell division protein ZapA-like"/>
    <property type="match status" value="1"/>
</dbReference>
<keyword evidence="3" id="KW-0131">Cell cycle</keyword>
<dbReference type="GO" id="GO:0051301">
    <property type="term" value="P:cell division"/>
    <property type="evidence" value="ECO:0007669"/>
    <property type="project" value="UniProtKB-KW"/>
</dbReference>
<dbReference type="Pfam" id="PF05164">
    <property type="entry name" value="ZapA"/>
    <property type="match status" value="1"/>
</dbReference>
<evidence type="ECO:0000256" key="2">
    <source>
        <dbReference type="ARBA" id="ARBA00023054"/>
    </source>
</evidence>
<protein>
    <submittedName>
        <fullName evidence="3">Cell division protein ZapA</fullName>
    </submittedName>
</protein>
<evidence type="ECO:0000313" key="4">
    <source>
        <dbReference type="Proteomes" id="UP000733611"/>
    </source>
</evidence>
<gene>
    <name evidence="3" type="ORF">H9847_02180</name>
</gene>
<reference evidence="3" key="2">
    <citation type="submission" date="2021-04" db="EMBL/GenBank/DDBJ databases">
        <authorList>
            <person name="Gilroy R."/>
        </authorList>
    </citation>
    <scope>NUCLEOTIDE SEQUENCE</scope>
    <source>
        <strain evidence="3">378</strain>
    </source>
</reference>
<dbReference type="InterPro" id="IPR036192">
    <property type="entry name" value="Cell_div_ZapA-like_sf"/>
</dbReference>
<comment type="similarity">
    <text evidence="1">Belongs to the ZapA family. Type 1 subfamily.</text>
</comment>
<dbReference type="EMBL" id="JAHLFE010000041">
    <property type="protein sequence ID" value="MBU3843668.1"/>
    <property type="molecule type" value="Genomic_DNA"/>
</dbReference>
<dbReference type="AlphaFoldDB" id="A0A948TF76"/>
<dbReference type="Gene3D" id="3.30.160.880">
    <property type="entry name" value="Cell division protein ZapA protomer, N-terminal domain"/>
    <property type="match status" value="1"/>
</dbReference>
<keyword evidence="2" id="KW-0175">Coiled coil</keyword>
<reference evidence="3" key="1">
    <citation type="journal article" date="2021" name="PeerJ">
        <title>Extensive microbial diversity within the chicken gut microbiome revealed by metagenomics and culture.</title>
        <authorList>
            <person name="Gilroy R."/>
            <person name="Ravi A."/>
            <person name="Getino M."/>
            <person name="Pursley I."/>
            <person name="Horton D.L."/>
            <person name="Alikhan N.F."/>
            <person name="Baker D."/>
            <person name="Gharbi K."/>
            <person name="Hall N."/>
            <person name="Watson M."/>
            <person name="Adriaenssens E.M."/>
            <person name="Foster-Nyarko E."/>
            <person name="Jarju S."/>
            <person name="Secka A."/>
            <person name="Antonio M."/>
            <person name="Oren A."/>
            <person name="Chaudhuri R.R."/>
            <person name="La Ragione R."/>
            <person name="Hildebrand F."/>
            <person name="Pallen M.J."/>
        </authorList>
    </citation>
    <scope>NUCLEOTIDE SEQUENCE</scope>
    <source>
        <strain evidence="3">378</strain>
    </source>
</reference>
<evidence type="ECO:0000313" key="3">
    <source>
        <dbReference type="EMBL" id="MBU3843668.1"/>
    </source>
</evidence>
<dbReference type="InterPro" id="IPR042233">
    <property type="entry name" value="Cell_div_ZapA_N"/>
</dbReference>
<name>A0A948TF76_9GAMM</name>
<dbReference type="Proteomes" id="UP000733611">
    <property type="component" value="Unassembled WGS sequence"/>
</dbReference>
<comment type="caution">
    <text evidence="3">The sequence shown here is derived from an EMBL/GenBank/DDBJ whole genome shotgun (WGS) entry which is preliminary data.</text>
</comment>
<sequence>MDYDEIKTVTVSLLGESFTLRCHKSQADSLQRAVGKIQEITAKILRDNPSLTPQQAAIIAAIESQSQLQRYLDTSTPFQEQAMQLIHRIKRNLNNLDS</sequence>
<accession>A0A948TF76</accession>
<organism evidence="3 4">
    <name type="scientific">Candidatus Anaerobiospirillum pullicola</name>
    <dbReference type="NCBI Taxonomy" id="2838451"/>
    <lineage>
        <taxon>Bacteria</taxon>
        <taxon>Pseudomonadati</taxon>
        <taxon>Pseudomonadota</taxon>
        <taxon>Gammaproteobacteria</taxon>
        <taxon>Aeromonadales</taxon>
        <taxon>Succinivibrionaceae</taxon>
        <taxon>Anaerobiospirillum</taxon>
    </lineage>
</organism>
<evidence type="ECO:0000256" key="1">
    <source>
        <dbReference type="ARBA" id="ARBA00010074"/>
    </source>
</evidence>
<dbReference type="InterPro" id="IPR007838">
    <property type="entry name" value="Cell_div_ZapA-like"/>
</dbReference>
<proteinExistence type="inferred from homology"/>
<keyword evidence="3" id="KW-0132">Cell division</keyword>